<dbReference type="Gene3D" id="2.70.70.10">
    <property type="entry name" value="Glucose Permease (Domain IIA)"/>
    <property type="match status" value="1"/>
</dbReference>
<evidence type="ECO:0000256" key="1">
    <source>
        <dbReference type="SAM" id="MobiDB-lite"/>
    </source>
</evidence>
<organism evidence="3 4">
    <name type="scientific">Actinoalloteichus fjordicus</name>
    <dbReference type="NCBI Taxonomy" id="1612552"/>
    <lineage>
        <taxon>Bacteria</taxon>
        <taxon>Bacillati</taxon>
        <taxon>Actinomycetota</taxon>
        <taxon>Actinomycetes</taxon>
        <taxon>Pseudonocardiales</taxon>
        <taxon>Pseudonocardiaceae</taxon>
        <taxon>Actinoalloteichus</taxon>
    </lineage>
</organism>
<dbReference type="SUPFAM" id="SSF51261">
    <property type="entry name" value="Duplicated hybrid motif"/>
    <property type="match status" value="1"/>
</dbReference>
<feature type="domain" description="M23ase beta-sheet core" evidence="2">
    <location>
        <begin position="214"/>
        <end position="308"/>
    </location>
</feature>
<dbReference type="InterPro" id="IPR016047">
    <property type="entry name" value="M23ase_b-sheet_dom"/>
</dbReference>
<dbReference type="GO" id="GO:0004222">
    <property type="term" value="F:metalloendopeptidase activity"/>
    <property type="evidence" value="ECO:0007669"/>
    <property type="project" value="TreeGrafter"/>
</dbReference>
<dbReference type="KEGG" id="acad:UA74_21230"/>
<name>A0AAC9LF71_9PSEU</name>
<reference evidence="4" key="1">
    <citation type="submission" date="2016-06" db="EMBL/GenBank/DDBJ databases">
        <title>Complete genome sequence of Actinoalloteichus fjordicus DSM 46855 (=ADI127-17), type strain of the new species Actinoalloteichus fjordicus.</title>
        <authorList>
            <person name="Ruckert C."/>
            <person name="Nouioui I."/>
            <person name="Willmese J."/>
            <person name="van Wezel G."/>
            <person name="Klenk H.-P."/>
            <person name="Kalinowski J."/>
            <person name="Zotchev S.B."/>
        </authorList>
    </citation>
    <scope>NUCLEOTIDE SEQUENCE [LARGE SCALE GENOMIC DNA]</scope>
    <source>
        <strain evidence="4">ADI127-7</strain>
    </source>
</reference>
<feature type="compositionally biased region" description="Acidic residues" evidence="1">
    <location>
        <begin position="174"/>
        <end position="186"/>
    </location>
</feature>
<protein>
    <submittedName>
        <fullName evidence="3">Metalloendopeptidase-like membrane protein</fullName>
    </submittedName>
</protein>
<sequence>MPRHHRKAGQLSTSAPTEHRTTSESARGAHRAAPGRRGTGKAVIASALAGAFLLGGQPLLAGASAEQGEKSSAAEQHAATLAELSEQRQLPRITPSVLPIFHDVNPTLELSKLVRAAKVEADRVAAEERAAAEAAAVEEEAAAAEEQAAAEAAAAEAAAAEAAAAEEQAAAAEEEAAAEAAAEEEAAPAQATADFVKPTEGTFTSGFGARWGTTHYGIDIANSIGTPIVSATSGTVISAGTASGFGQWVRVQADDGTITVYGHIDTYSVSVGQQVAAGEQIATMGNRGQSTGPHLHFEVHVNGQKIDPQPWLAARGISVQ</sequence>
<evidence type="ECO:0000313" key="3">
    <source>
        <dbReference type="EMBL" id="APU16271.1"/>
    </source>
</evidence>
<feature type="region of interest" description="Disordered" evidence="1">
    <location>
        <begin position="174"/>
        <end position="195"/>
    </location>
</feature>
<dbReference type="AlphaFoldDB" id="A0AAC9LF71"/>
<dbReference type="CDD" id="cd12797">
    <property type="entry name" value="M23_peptidase"/>
    <property type="match status" value="1"/>
</dbReference>
<accession>A0AAC9LF71</accession>
<proteinExistence type="predicted"/>
<feature type="region of interest" description="Disordered" evidence="1">
    <location>
        <begin position="1"/>
        <end position="38"/>
    </location>
</feature>
<dbReference type="InterPro" id="IPR011055">
    <property type="entry name" value="Dup_hybrid_motif"/>
</dbReference>
<dbReference type="PANTHER" id="PTHR21666:SF270">
    <property type="entry name" value="MUREIN HYDROLASE ACTIVATOR ENVC"/>
    <property type="match status" value="1"/>
</dbReference>
<dbReference type="RefSeq" id="WP_083683449.1">
    <property type="nucleotide sequence ID" value="NZ_CP016076.1"/>
</dbReference>
<gene>
    <name evidence="3" type="ORF">UA74_21230</name>
</gene>
<keyword evidence="4" id="KW-1185">Reference proteome</keyword>
<dbReference type="Pfam" id="PF01551">
    <property type="entry name" value="Peptidase_M23"/>
    <property type="match status" value="1"/>
</dbReference>
<evidence type="ECO:0000313" key="4">
    <source>
        <dbReference type="Proteomes" id="UP000185511"/>
    </source>
</evidence>
<dbReference type="EMBL" id="CP016076">
    <property type="protein sequence ID" value="APU16271.1"/>
    <property type="molecule type" value="Genomic_DNA"/>
</dbReference>
<evidence type="ECO:0000259" key="2">
    <source>
        <dbReference type="Pfam" id="PF01551"/>
    </source>
</evidence>
<dbReference type="InterPro" id="IPR050570">
    <property type="entry name" value="Cell_wall_metabolism_enzyme"/>
</dbReference>
<dbReference type="PANTHER" id="PTHR21666">
    <property type="entry name" value="PEPTIDASE-RELATED"/>
    <property type="match status" value="1"/>
</dbReference>
<dbReference type="Proteomes" id="UP000185511">
    <property type="component" value="Chromosome"/>
</dbReference>